<keyword evidence="5 9" id="KW-0269">Exonuclease</keyword>
<evidence type="ECO:0000313" key="9">
    <source>
        <dbReference type="EMBL" id="WDE96014.1"/>
    </source>
</evidence>
<dbReference type="Proteomes" id="UP001214250">
    <property type="component" value="Chromosome 1"/>
</dbReference>
<dbReference type="Pfam" id="PF01368">
    <property type="entry name" value="DHH"/>
    <property type="match status" value="1"/>
</dbReference>
<dbReference type="Gene3D" id="3.10.310.30">
    <property type="match status" value="1"/>
</dbReference>
<feature type="domain" description="DHHA1" evidence="7">
    <location>
        <begin position="358"/>
        <end position="447"/>
    </location>
</feature>
<organism evidence="9 10">
    <name type="scientific">Lentisphaera profundi</name>
    <dbReference type="NCBI Taxonomy" id="1658616"/>
    <lineage>
        <taxon>Bacteria</taxon>
        <taxon>Pseudomonadati</taxon>
        <taxon>Lentisphaerota</taxon>
        <taxon>Lentisphaeria</taxon>
        <taxon>Lentisphaerales</taxon>
        <taxon>Lentisphaeraceae</taxon>
        <taxon>Lentisphaera</taxon>
    </lineage>
</organism>
<proteinExistence type="inferred from homology"/>
<dbReference type="NCBIfam" id="TIGR00644">
    <property type="entry name" value="recJ"/>
    <property type="match status" value="1"/>
</dbReference>
<reference evidence="9 10" key="1">
    <citation type="submission" date="2023-02" db="EMBL/GenBank/DDBJ databases">
        <title>Genome sequence of Lentisphaera profundi SAORIC-696.</title>
        <authorList>
            <person name="Kim e."/>
            <person name="Cho J.-C."/>
            <person name="Choi A."/>
            <person name="Kang I."/>
        </authorList>
    </citation>
    <scope>NUCLEOTIDE SEQUENCE [LARGE SCALE GENOMIC DNA]</scope>
    <source>
        <strain evidence="9 10">SAORIC-696</strain>
    </source>
</reference>
<feature type="domain" description="RecJ OB" evidence="8">
    <location>
        <begin position="465"/>
        <end position="556"/>
    </location>
</feature>
<evidence type="ECO:0000313" key="10">
    <source>
        <dbReference type="Proteomes" id="UP001214250"/>
    </source>
</evidence>
<comment type="similarity">
    <text evidence="1">Belongs to the RecJ family.</text>
</comment>
<evidence type="ECO:0000256" key="5">
    <source>
        <dbReference type="ARBA" id="ARBA00022839"/>
    </source>
</evidence>
<evidence type="ECO:0000256" key="1">
    <source>
        <dbReference type="ARBA" id="ARBA00005915"/>
    </source>
</evidence>
<evidence type="ECO:0000259" key="8">
    <source>
        <dbReference type="Pfam" id="PF17768"/>
    </source>
</evidence>
<dbReference type="GO" id="GO:0004527">
    <property type="term" value="F:exonuclease activity"/>
    <property type="evidence" value="ECO:0007669"/>
    <property type="project" value="UniProtKB-KW"/>
</dbReference>
<dbReference type="InterPro" id="IPR051673">
    <property type="entry name" value="SSDNA_exonuclease_RecJ"/>
</dbReference>
<name>A0ABY7VRT3_9BACT</name>
<dbReference type="Gene3D" id="3.90.1640.30">
    <property type="match status" value="1"/>
</dbReference>
<keyword evidence="10" id="KW-1185">Reference proteome</keyword>
<protein>
    <recommendedName>
        <fullName evidence="2">Single-stranded-DNA-specific exonuclease RecJ</fullName>
    </recommendedName>
</protein>
<sequence length="572" mass="63414">MSKSTPLEDWYPKDVTAEELDDIQSRFELSRPAATVLASRPILKKNNDCFNTSLANLSDPFRFPDMQKTVERIFQAIDKEETIVVHGDYDTDGVTSSTLLNWVLQSYGAKSSVFISNRLHDGYGPTPITMQNQIDAGASLVISTDCGITSFEAADYAHENGLDFIITDHHNPAEKLPQAFSIINPRITTELLDLYSLAGVGVSFKLCHALLKHGTTLGKKATIDLRNGLDLVALGTIADSCPLVGENRSLVKNGLKLLNINPRPGVRALYEATTLDTHITASDISRKISPKINAAGRVGDPMVSAKLLASNSIHESRQLVNQLKNFNRIRRNAEKSAYMEAFQIAKEQFASSPPLLLVVGPNWHPGVIGLLSTKLTKHFGLPSIVLSKDKNPDELLGSGRSCNSINLLEGLKHCSELLNNFGGHPMAAGLSLAVDNLDSFKIKLTNLLQSDTLEKVEKNHKHHYYDGEFTFQDLDEKFITDLEAMEPFGNGNDAPIFLFKNIQIKDTHHPISAVLSGFVVDKFSTKIPFTYYTPFDYSDFESAKLYNIIATPYRNYENKTCRLLLHEVFANQ</sequence>
<dbReference type="RefSeq" id="WP_274149969.1">
    <property type="nucleotide sequence ID" value="NZ_CP117811.1"/>
</dbReference>
<dbReference type="PANTHER" id="PTHR30255:SF2">
    <property type="entry name" value="SINGLE-STRANDED-DNA-SPECIFIC EXONUCLEASE RECJ"/>
    <property type="match status" value="1"/>
</dbReference>
<dbReference type="SUPFAM" id="SSF64182">
    <property type="entry name" value="DHH phosphoesterases"/>
    <property type="match status" value="1"/>
</dbReference>
<dbReference type="InterPro" id="IPR004610">
    <property type="entry name" value="RecJ"/>
</dbReference>
<evidence type="ECO:0000259" key="7">
    <source>
        <dbReference type="Pfam" id="PF02272"/>
    </source>
</evidence>
<evidence type="ECO:0000256" key="3">
    <source>
        <dbReference type="ARBA" id="ARBA00022722"/>
    </source>
</evidence>
<dbReference type="PANTHER" id="PTHR30255">
    <property type="entry name" value="SINGLE-STRANDED-DNA-SPECIFIC EXONUCLEASE RECJ"/>
    <property type="match status" value="1"/>
</dbReference>
<evidence type="ECO:0000256" key="4">
    <source>
        <dbReference type="ARBA" id="ARBA00022801"/>
    </source>
</evidence>
<keyword evidence="3" id="KW-0540">Nuclease</keyword>
<dbReference type="InterPro" id="IPR001667">
    <property type="entry name" value="DDH_dom"/>
</dbReference>
<dbReference type="EMBL" id="CP117811">
    <property type="protein sequence ID" value="WDE96014.1"/>
    <property type="molecule type" value="Genomic_DNA"/>
</dbReference>
<gene>
    <name evidence="9" type="primary">recJ</name>
    <name evidence="9" type="ORF">PQO03_09840</name>
</gene>
<evidence type="ECO:0000256" key="2">
    <source>
        <dbReference type="ARBA" id="ARBA00019841"/>
    </source>
</evidence>
<dbReference type="InterPro" id="IPR003156">
    <property type="entry name" value="DHHA1_dom"/>
</dbReference>
<dbReference type="Pfam" id="PF17768">
    <property type="entry name" value="RecJ_OB"/>
    <property type="match status" value="1"/>
</dbReference>
<feature type="domain" description="DDH" evidence="6">
    <location>
        <begin position="83"/>
        <end position="236"/>
    </location>
</feature>
<dbReference type="Pfam" id="PF02272">
    <property type="entry name" value="DHHA1"/>
    <property type="match status" value="1"/>
</dbReference>
<keyword evidence="4" id="KW-0378">Hydrolase</keyword>
<evidence type="ECO:0000259" key="6">
    <source>
        <dbReference type="Pfam" id="PF01368"/>
    </source>
</evidence>
<accession>A0ABY7VRT3</accession>
<dbReference type="InterPro" id="IPR041122">
    <property type="entry name" value="RecJ_OB"/>
</dbReference>
<dbReference type="InterPro" id="IPR038763">
    <property type="entry name" value="DHH_sf"/>
</dbReference>